<evidence type="ECO:0000256" key="6">
    <source>
        <dbReference type="ARBA" id="ARBA00022691"/>
    </source>
</evidence>
<keyword evidence="7" id="KW-0479">Metal-binding</keyword>
<name>A0A7R9LJ38_9ACAR</name>
<keyword evidence="6" id="KW-0949">S-adenosyl-L-methionine</keyword>
<dbReference type="InterPro" id="IPR016197">
    <property type="entry name" value="Chromo-like_dom_sf"/>
</dbReference>
<dbReference type="SUPFAM" id="SSF82199">
    <property type="entry name" value="SET domain"/>
    <property type="match status" value="1"/>
</dbReference>
<dbReference type="PROSITE" id="PS50013">
    <property type="entry name" value="CHROMO_2"/>
    <property type="match status" value="1"/>
</dbReference>
<dbReference type="GO" id="GO:0008270">
    <property type="term" value="F:zinc ion binding"/>
    <property type="evidence" value="ECO:0007669"/>
    <property type="project" value="InterPro"/>
</dbReference>
<protein>
    <recommendedName>
        <fullName evidence="17">Histone-lysine N-methyltransferase</fullName>
    </recommendedName>
</protein>
<dbReference type="Gene3D" id="2.170.270.10">
    <property type="entry name" value="SET domain"/>
    <property type="match status" value="1"/>
</dbReference>
<evidence type="ECO:0000256" key="9">
    <source>
        <dbReference type="ARBA" id="ARBA00023242"/>
    </source>
</evidence>
<dbReference type="InterPro" id="IPR023779">
    <property type="entry name" value="Chromodomain_CS"/>
</dbReference>
<dbReference type="Gene3D" id="2.40.50.40">
    <property type="match status" value="1"/>
</dbReference>
<evidence type="ECO:0000256" key="5">
    <source>
        <dbReference type="ARBA" id="ARBA00022679"/>
    </source>
</evidence>
<comment type="subcellular location">
    <subcellularLocation>
        <location evidence="2">Chromosome</location>
        <location evidence="2">Centromere</location>
    </subcellularLocation>
    <subcellularLocation>
        <location evidence="1">Nucleus</location>
    </subcellularLocation>
</comment>
<dbReference type="SMART" id="SM00317">
    <property type="entry name" value="SET"/>
    <property type="match status" value="1"/>
</dbReference>
<gene>
    <name evidence="15" type="ORF">ONB1V03_LOCUS3708</name>
</gene>
<feature type="domain" description="Chromo" evidence="11">
    <location>
        <begin position="154"/>
        <end position="215"/>
    </location>
</feature>
<dbReference type="GO" id="GO:0000775">
    <property type="term" value="C:chromosome, centromeric region"/>
    <property type="evidence" value="ECO:0007669"/>
    <property type="project" value="UniProtKB-SubCell"/>
</dbReference>
<dbReference type="GO" id="GO:0032259">
    <property type="term" value="P:methylation"/>
    <property type="evidence" value="ECO:0007669"/>
    <property type="project" value="UniProtKB-KW"/>
</dbReference>
<keyword evidence="5" id="KW-0808">Transferase</keyword>
<dbReference type="CDD" id="cd10542">
    <property type="entry name" value="SET_SUV39H"/>
    <property type="match status" value="1"/>
</dbReference>
<dbReference type="EMBL" id="CAJPVJ010001148">
    <property type="protein sequence ID" value="CAG2164148.1"/>
    <property type="molecule type" value="Genomic_DNA"/>
</dbReference>
<dbReference type="InterPro" id="IPR007728">
    <property type="entry name" value="Pre-SET_dom"/>
</dbReference>
<evidence type="ECO:0008006" key="17">
    <source>
        <dbReference type="Google" id="ProtNLM"/>
    </source>
</evidence>
<evidence type="ECO:0000256" key="4">
    <source>
        <dbReference type="ARBA" id="ARBA00022603"/>
    </source>
</evidence>
<dbReference type="SMART" id="SM00468">
    <property type="entry name" value="PreSET"/>
    <property type="match status" value="1"/>
</dbReference>
<evidence type="ECO:0000256" key="10">
    <source>
        <dbReference type="ARBA" id="ARBA00023328"/>
    </source>
</evidence>
<keyword evidence="16" id="KW-1185">Reference proteome</keyword>
<dbReference type="GO" id="GO:0005634">
    <property type="term" value="C:nucleus"/>
    <property type="evidence" value="ECO:0007669"/>
    <property type="project" value="UniProtKB-SubCell"/>
</dbReference>
<evidence type="ECO:0000259" key="11">
    <source>
        <dbReference type="PROSITE" id="PS50013"/>
    </source>
</evidence>
<dbReference type="SMART" id="SM00298">
    <property type="entry name" value="CHROMO"/>
    <property type="match status" value="1"/>
</dbReference>
<feature type="domain" description="Pre-SET" evidence="13">
    <location>
        <begin position="410"/>
        <end position="474"/>
    </location>
</feature>
<keyword evidence="4" id="KW-0489">Methyltransferase</keyword>
<dbReference type="PANTHER" id="PTHR46223:SF4">
    <property type="entry name" value="HISTONE-LYSINE N-METHYLTRANSFERASE-RELATED"/>
    <property type="match status" value="1"/>
</dbReference>
<dbReference type="OrthoDB" id="1045173at2759"/>
<dbReference type="InterPro" id="IPR003616">
    <property type="entry name" value="Post-SET_dom"/>
</dbReference>
<evidence type="ECO:0000259" key="13">
    <source>
        <dbReference type="PROSITE" id="PS50867"/>
    </source>
</evidence>
<dbReference type="SUPFAM" id="SSF54160">
    <property type="entry name" value="Chromo domain-like"/>
    <property type="match status" value="1"/>
</dbReference>
<feature type="domain" description="Post-SET" evidence="14">
    <location>
        <begin position="646"/>
        <end position="662"/>
    </location>
</feature>
<keyword evidence="10" id="KW-0137">Centromere</keyword>
<keyword evidence="8" id="KW-0862">Zinc</keyword>
<evidence type="ECO:0000256" key="2">
    <source>
        <dbReference type="ARBA" id="ARBA00004584"/>
    </source>
</evidence>
<dbReference type="PANTHER" id="PTHR46223">
    <property type="entry name" value="HISTONE-LYSINE N-METHYLTRANSFERASE SUV39H"/>
    <property type="match status" value="1"/>
</dbReference>
<keyword evidence="9" id="KW-0539">Nucleus</keyword>
<dbReference type="Pfam" id="PF00856">
    <property type="entry name" value="SET"/>
    <property type="match status" value="1"/>
</dbReference>
<dbReference type="Proteomes" id="UP000728032">
    <property type="component" value="Unassembled WGS sequence"/>
</dbReference>
<dbReference type="InterPro" id="IPR000953">
    <property type="entry name" value="Chromo/chromo_shadow_dom"/>
</dbReference>
<dbReference type="AlphaFoldDB" id="A0A7R9LJ38"/>
<evidence type="ECO:0000259" key="14">
    <source>
        <dbReference type="PROSITE" id="PS50868"/>
    </source>
</evidence>
<dbReference type="InterPro" id="IPR046341">
    <property type="entry name" value="SET_dom_sf"/>
</dbReference>
<dbReference type="EMBL" id="OC915973">
    <property type="protein sequence ID" value="CAD7642654.1"/>
    <property type="molecule type" value="Genomic_DNA"/>
</dbReference>
<dbReference type="Pfam" id="PF05033">
    <property type="entry name" value="Pre-SET"/>
    <property type="match status" value="1"/>
</dbReference>
<dbReference type="Pfam" id="PF00385">
    <property type="entry name" value="Chromo"/>
    <property type="match status" value="1"/>
</dbReference>
<accession>A0A7R9LJ38</accession>
<dbReference type="CDD" id="cd00024">
    <property type="entry name" value="CD_CSD"/>
    <property type="match status" value="1"/>
</dbReference>
<dbReference type="GO" id="GO:0046974">
    <property type="term" value="F:histone H3K9 methyltransferase activity"/>
    <property type="evidence" value="ECO:0007669"/>
    <property type="project" value="TreeGrafter"/>
</dbReference>
<evidence type="ECO:0000256" key="3">
    <source>
        <dbReference type="ARBA" id="ARBA00022454"/>
    </source>
</evidence>
<feature type="domain" description="SET" evidence="12">
    <location>
        <begin position="477"/>
        <end position="604"/>
    </location>
</feature>
<keyword evidence="3" id="KW-0158">Chromosome</keyword>
<evidence type="ECO:0000256" key="1">
    <source>
        <dbReference type="ARBA" id="ARBA00004123"/>
    </source>
</evidence>
<evidence type="ECO:0000313" key="16">
    <source>
        <dbReference type="Proteomes" id="UP000728032"/>
    </source>
</evidence>
<reference evidence="15" key="1">
    <citation type="submission" date="2020-11" db="EMBL/GenBank/DDBJ databases">
        <authorList>
            <person name="Tran Van P."/>
        </authorList>
    </citation>
    <scope>NUCLEOTIDE SEQUENCE</scope>
</reference>
<dbReference type="PROSITE" id="PS50280">
    <property type="entry name" value="SET"/>
    <property type="match status" value="1"/>
</dbReference>
<evidence type="ECO:0000259" key="12">
    <source>
        <dbReference type="PROSITE" id="PS50280"/>
    </source>
</evidence>
<sequence>MSPNGRVVKRRTLRQTHLVFTTTVHNKHTVGLDVRVNKRLKSSVTTEKTETDDVPKVVTLDDSFEEPTHPSVPEVIVKSEDRDLECEDSDSVTELSIEDELNLIVDCHENIVTVPALKTRQQVQSDCIALGLDLDIDDSGDESDTGCASSGVDYEVESIYDSGVDPQKNRMMYSVKWKNYPEEANTWEPIGNLSHCKKLLEEFRHIRNLDDTQLMDCYHNYYKLKGVVEDICEKKLDKDVMITFLIKFKDIPLKTFNYSKASVHKLRMDLKERCVSKMDKISETTKTDKRVHEMQNLFNELVTDLNINSRFGSFQQFIDFFTKRKQSNYRLKKWEKEMNVIIEKDREGQTIKLENYVDCEMNVIIEKDREGQTIKLENYVDCEVPPHNFEYISKCKTNDSRITISDDPPLYCECSDCETGEEGCCVVSNQSSIVYNRSGILKDTRHLRNPSAIYECNNKCKCSDNCLNRVVQKGRKHKIAIFRTDDDKGWGVRALEPIPKGSFVMEYIGEIITIEEADHRGAIYDAGGITYLFDLDYNEEVDGYKYALDATHSGNVSHFVNHSCDPNLDTRVVWVNNLDPFMPHIALFAIKHIKMNEELTFDYKINVQRITASANGSQISCSERSFDSGFEGSTTGAKETREAKTLAVTCRCGAHNCRQFLYSLPPSQTS</sequence>
<proteinExistence type="predicted"/>
<dbReference type="InterPro" id="IPR023780">
    <property type="entry name" value="Chromo_domain"/>
</dbReference>
<dbReference type="InterPro" id="IPR050973">
    <property type="entry name" value="H3K9_Histone-Lys_N-MTase"/>
</dbReference>
<dbReference type="PROSITE" id="PS50868">
    <property type="entry name" value="POST_SET"/>
    <property type="match status" value="1"/>
</dbReference>
<dbReference type="InterPro" id="IPR001214">
    <property type="entry name" value="SET_dom"/>
</dbReference>
<evidence type="ECO:0000313" key="15">
    <source>
        <dbReference type="EMBL" id="CAD7642654.1"/>
    </source>
</evidence>
<dbReference type="PROSITE" id="PS00598">
    <property type="entry name" value="CHROMO_1"/>
    <property type="match status" value="1"/>
</dbReference>
<organism evidence="15">
    <name type="scientific">Oppiella nova</name>
    <dbReference type="NCBI Taxonomy" id="334625"/>
    <lineage>
        <taxon>Eukaryota</taxon>
        <taxon>Metazoa</taxon>
        <taxon>Ecdysozoa</taxon>
        <taxon>Arthropoda</taxon>
        <taxon>Chelicerata</taxon>
        <taxon>Arachnida</taxon>
        <taxon>Acari</taxon>
        <taxon>Acariformes</taxon>
        <taxon>Sarcoptiformes</taxon>
        <taxon>Oribatida</taxon>
        <taxon>Brachypylina</taxon>
        <taxon>Oppioidea</taxon>
        <taxon>Oppiidae</taxon>
        <taxon>Oppiella</taxon>
    </lineage>
</organism>
<evidence type="ECO:0000256" key="7">
    <source>
        <dbReference type="ARBA" id="ARBA00022723"/>
    </source>
</evidence>
<dbReference type="PROSITE" id="PS50867">
    <property type="entry name" value="PRE_SET"/>
    <property type="match status" value="1"/>
</dbReference>
<evidence type="ECO:0000256" key="8">
    <source>
        <dbReference type="ARBA" id="ARBA00022833"/>
    </source>
</evidence>